<evidence type="ECO:0000256" key="1">
    <source>
        <dbReference type="ARBA" id="ARBA00004651"/>
    </source>
</evidence>
<feature type="transmembrane region" description="Helical" evidence="10">
    <location>
        <begin position="299"/>
        <end position="320"/>
    </location>
</feature>
<feature type="transmembrane region" description="Helical" evidence="10">
    <location>
        <begin position="500"/>
        <end position="519"/>
    </location>
</feature>
<dbReference type="InterPro" id="IPR038377">
    <property type="entry name" value="Na/Glc_symporter_sf"/>
</dbReference>
<organism evidence="11 12">
    <name type="scientific">Saccharopolyspora gloriosae</name>
    <dbReference type="NCBI Taxonomy" id="455344"/>
    <lineage>
        <taxon>Bacteria</taxon>
        <taxon>Bacillati</taxon>
        <taxon>Actinomycetota</taxon>
        <taxon>Actinomycetes</taxon>
        <taxon>Pseudonocardiales</taxon>
        <taxon>Pseudonocardiaceae</taxon>
        <taxon>Saccharopolyspora</taxon>
    </lineage>
</organism>
<proteinExistence type="inferred from homology"/>
<evidence type="ECO:0000313" key="12">
    <source>
        <dbReference type="Proteomes" id="UP000580474"/>
    </source>
</evidence>
<dbReference type="NCBIfam" id="TIGR00813">
    <property type="entry name" value="sss"/>
    <property type="match status" value="1"/>
</dbReference>
<dbReference type="Proteomes" id="UP000580474">
    <property type="component" value="Unassembled WGS sequence"/>
</dbReference>
<dbReference type="Pfam" id="PF00474">
    <property type="entry name" value="SSF"/>
    <property type="match status" value="1"/>
</dbReference>
<feature type="transmembrane region" description="Helical" evidence="10">
    <location>
        <begin position="175"/>
        <end position="193"/>
    </location>
</feature>
<feature type="transmembrane region" description="Helical" evidence="10">
    <location>
        <begin position="205"/>
        <end position="224"/>
    </location>
</feature>
<evidence type="ECO:0000256" key="6">
    <source>
        <dbReference type="ARBA" id="ARBA00022847"/>
    </source>
</evidence>
<keyword evidence="3" id="KW-0813">Transport</keyword>
<feature type="transmembrane region" description="Helical" evidence="10">
    <location>
        <begin position="459"/>
        <end position="480"/>
    </location>
</feature>
<feature type="transmembrane region" description="Helical" evidence="10">
    <location>
        <begin position="96"/>
        <end position="117"/>
    </location>
</feature>
<dbReference type="CDD" id="cd11480">
    <property type="entry name" value="SLC5sbd_u4"/>
    <property type="match status" value="1"/>
</dbReference>
<keyword evidence="4" id="KW-1003">Cell membrane</keyword>
<dbReference type="Gene3D" id="1.20.1730.10">
    <property type="entry name" value="Sodium/glucose cotransporter"/>
    <property type="match status" value="1"/>
</dbReference>
<evidence type="ECO:0000313" key="11">
    <source>
        <dbReference type="EMBL" id="MBB5072496.1"/>
    </source>
</evidence>
<evidence type="ECO:0000256" key="4">
    <source>
        <dbReference type="ARBA" id="ARBA00022475"/>
    </source>
</evidence>
<evidence type="ECO:0000256" key="9">
    <source>
        <dbReference type="RuleBase" id="RU362091"/>
    </source>
</evidence>
<name>A0A840NIX8_9PSEU</name>
<comment type="caution">
    <text evidence="11">The sequence shown here is derived from an EMBL/GenBank/DDBJ whole genome shotgun (WGS) entry which is preliminary data.</text>
</comment>
<evidence type="ECO:0000256" key="7">
    <source>
        <dbReference type="ARBA" id="ARBA00022989"/>
    </source>
</evidence>
<dbReference type="InterPro" id="IPR001734">
    <property type="entry name" value="Na/solute_symporter"/>
</dbReference>
<dbReference type="PROSITE" id="PS50283">
    <property type="entry name" value="NA_SOLUT_SYMP_3"/>
    <property type="match status" value="1"/>
</dbReference>
<feature type="transmembrane region" description="Helical" evidence="10">
    <location>
        <begin position="67"/>
        <end position="90"/>
    </location>
</feature>
<protein>
    <submittedName>
        <fullName evidence="11">Cation/acetate symporter</fullName>
    </submittedName>
</protein>
<gene>
    <name evidence="11" type="ORF">BJ969_005584</name>
</gene>
<evidence type="ECO:0000256" key="10">
    <source>
        <dbReference type="SAM" id="Phobius"/>
    </source>
</evidence>
<keyword evidence="7 10" id="KW-1133">Transmembrane helix</keyword>
<evidence type="ECO:0000256" key="2">
    <source>
        <dbReference type="ARBA" id="ARBA00006434"/>
    </source>
</evidence>
<feature type="transmembrane region" description="Helical" evidence="10">
    <location>
        <begin position="351"/>
        <end position="381"/>
    </location>
</feature>
<keyword evidence="8 10" id="KW-0472">Membrane</keyword>
<feature type="transmembrane region" description="Helical" evidence="10">
    <location>
        <begin position="25"/>
        <end position="46"/>
    </location>
</feature>
<keyword evidence="6" id="KW-0769">Symport</keyword>
<dbReference type="InterPro" id="IPR050277">
    <property type="entry name" value="Sodium:Solute_Symporter"/>
</dbReference>
<feature type="transmembrane region" description="Helical" evidence="10">
    <location>
        <begin position="138"/>
        <end position="169"/>
    </location>
</feature>
<comment type="similarity">
    <text evidence="2 9">Belongs to the sodium:solute symporter (SSF) (TC 2.A.21) family.</text>
</comment>
<evidence type="ECO:0000256" key="5">
    <source>
        <dbReference type="ARBA" id="ARBA00022692"/>
    </source>
</evidence>
<feature type="transmembrane region" description="Helical" evidence="10">
    <location>
        <begin position="265"/>
        <end position="287"/>
    </location>
</feature>
<keyword evidence="12" id="KW-1185">Reference proteome</keyword>
<reference evidence="11 12" key="1">
    <citation type="submission" date="2020-08" db="EMBL/GenBank/DDBJ databases">
        <title>Sequencing the genomes of 1000 actinobacteria strains.</title>
        <authorList>
            <person name="Klenk H.-P."/>
        </authorList>
    </citation>
    <scope>NUCLEOTIDE SEQUENCE [LARGE SCALE GENOMIC DNA]</scope>
    <source>
        <strain evidence="11 12">DSM 45582</strain>
    </source>
</reference>
<feature type="transmembrane region" description="Helical" evidence="10">
    <location>
        <begin position="426"/>
        <end position="447"/>
    </location>
</feature>
<feature type="transmembrane region" description="Helical" evidence="10">
    <location>
        <begin position="402"/>
        <end position="420"/>
    </location>
</feature>
<dbReference type="GO" id="GO:0005886">
    <property type="term" value="C:plasma membrane"/>
    <property type="evidence" value="ECO:0007669"/>
    <property type="project" value="UniProtKB-SubCell"/>
</dbReference>
<dbReference type="FunFam" id="1.20.1730.10:FF:000009">
    <property type="entry name" value="Cation acetate symporter"/>
    <property type="match status" value="1"/>
</dbReference>
<sequence>MISRIQPLLAQPHLAQAPDPASNRWLNIGIFGLFVLVTMVVVFRASRNTKTASDYYAAGRAFSGPQNGIAISGDYLSAASFLGIAGAIAVYGYDGFLYSIGFLVAWLVALLLVAELLRNTGRYTMADVLSFRMRERPVRTAASLSTLAVSFFYLLAQMAGAGGLIALLLGIESKAQQAIVIAVVGALMILYVLVGGMKGTTWVQIIKAALLIAGAFVMTIWVLAKFGFNLSGLLGSAVERAGADGEKLLNPGAQYGESGASRLDFLSLGIALVLGTAGLPHVLMRFYTVPTAKEARRSVVWAIWLIGMFYLFTLVLGYGAGAMVGPEAIKDAPGGVNSAAPLLALQLGGPLLLGFISAVAFATILAVVAGLTITASASFAHDIYANVIKKGKVDDKQQEVKVARITAVVIGIVSILGGIAANGQNVAFLVALAFAVAASANLPTLLYSLFWKRFNTAGALWSIYGGLAITIVLIVFSPAVSGNEDAMFPSLDFAWFPLKNPGLISIPLSFLLGYLGTILSKEPHNAEKYAEMEVRSLTGAGAEKATEH</sequence>
<keyword evidence="5 10" id="KW-0812">Transmembrane</keyword>
<accession>A0A840NIX8</accession>
<evidence type="ECO:0000256" key="3">
    <source>
        <dbReference type="ARBA" id="ARBA00022448"/>
    </source>
</evidence>
<dbReference type="EMBL" id="JACHIV010000001">
    <property type="protein sequence ID" value="MBB5072496.1"/>
    <property type="molecule type" value="Genomic_DNA"/>
</dbReference>
<dbReference type="GO" id="GO:0015123">
    <property type="term" value="F:acetate transmembrane transporter activity"/>
    <property type="evidence" value="ECO:0007669"/>
    <property type="project" value="TreeGrafter"/>
</dbReference>
<dbReference type="PANTHER" id="PTHR48086">
    <property type="entry name" value="SODIUM/PROLINE SYMPORTER-RELATED"/>
    <property type="match status" value="1"/>
</dbReference>
<dbReference type="GO" id="GO:0015293">
    <property type="term" value="F:symporter activity"/>
    <property type="evidence" value="ECO:0007669"/>
    <property type="project" value="UniProtKB-KW"/>
</dbReference>
<evidence type="ECO:0000256" key="8">
    <source>
        <dbReference type="ARBA" id="ARBA00023136"/>
    </source>
</evidence>
<dbReference type="PANTHER" id="PTHR48086:SF6">
    <property type="entry name" value="CATION_ACETATE SYMPORTER ACTP"/>
    <property type="match status" value="1"/>
</dbReference>
<comment type="subcellular location">
    <subcellularLocation>
        <location evidence="1">Cell membrane</location>
        <topology evidence="1">Multi-pass membrane protein</topology>
    </subcellularLocation>
</comment>
<dbReference type="AlphaFoldDB" id="A0A840NIX8"/>
<dbReference type="GO" id="GO:0006847">
    <property type="term" value="P:plasma membrane acetate transport"/>
    <property type="evidence" value="ECO:0007669"/>
    <property type="project" value="TreeGrafter"/>
</dbReference>